<proteinExistence type="predicted"/>
<dbReference type="AlphaFoldDB" id="A0A9X0CPY5"/>
<sequence>MAAANAVLRIRAREKSLSIPPSASCSSGADVSPNESVRFSDEEEPLLITDTGSDAKTRP</sequence>
<protein>
    <submittedName>
        <fullName evidence="2">Uncharacterized protein</fullName>
    </submittedName>
</protein>
<accession>A0A9X0CPY5</accession>
<reference evidence="2" key="1">
    <citation type="submission" date="2023-01" db="EMBL/GenBank/DDBJ databases">
        <title>Genome assembly of the deep-sea coral Lophelia pertusa.</title>
        <authorList>
            <person name="Herrera S."/>
            <person name="Cordes E."/>
        </authorList>
    </citation>
    <scope>NUCLEOTIDE SEQUENCE</scope>
    <source>
        <strain evidence="2">USNM1676648</strain>
        <tissue evidence="2">Polyp</tissue>
    </source>
</reference>
<evidence type="ECO:0000313" key="2">
    <source>
        <dbReference type="EMBL" id="KAJ7371126.1"/>
    </source>
</evidence>
<feature type="region of interest" description="Disordered" evidence="1">
    <location>
        <begin position="17"/>
        <end position="59"/>
    </location>
</feature>
<name>A0A9X0CPY5_9CNID</name>
<organism evidence="2 3">
    <name type="scientific">Desmophyllum pertusum</name>
    <dbReference type="NCBI Taxonomy" id="174260"/>
    <lineage>
        <taxon>Eukaryota</taxon>
        <taxon>Metazoa</taxon>
        <taxon>Cnidaria</taxon>
        <taxon>Anthozoa</taxon>
        <taxon>Hexacorallia</taxon>
        <taxon>Scleractinia</taxon>
        <taxon>Caryophylliina</taxon>
        <taxon>Caryophylliidae</taxon>
        <taxon>Desmophyllum</taxon>
    </lineage>
</organism>
<feature type="compositionally biased region" description="Low complexity" evidence="1">
    <location>
        <begin position="17"/>
        <end position="27"/>
    </location>
</feature>
<dbReference type="Proteomes" id="UP001163046">
    <property type="component" value="Unassembled WGS sequence"/>
</dbReference>
<keyword evidence="3" id="KW-1185">Reference proteome</keyword>
<comment type="caution">
    <text evidence="2">The sequence shown here is derived from an EMBL/GenBank/DDBJ whole genome shotgun (WGS) entry which is preliminary data.</text>
</comment>
<gene>
    <name evidence="2" type="ORF">OS493_027814</name>
</gene>
<dbReference type="EMBL" id="MU826851">
    <property type="protein sequence ID" value="KAJ7371126.1"/>
    <property type="molecule type" value="Genomic_DNA"/>
</dbReference>
<evidence type="ECO:0000256" key="1">
    <source>
        <dbReference type="SAM" id="MobiDB-lite"/>
    </source>
</evidence>
<evidence type="ECO:0000313" key="3">
    <source>
        <dbReference type="Proteomes" id="UP001163046"/>
    </source>
</evidence>